<dbReference type="InterPro" id="IPR004012">
    <property type="entry name" value="Run_dom"/>
</dbReference>
<evidence type="ECO:0000313" key="4">
    <source>
        <dbReference type="Proteomes" id="UP000194236"/>
    </source>
</evidence>
<dbReference type="AlphaFoldDB" id="A0A1Y3BK75"/>
<dbReference type="Gene3D" id="1.20.58.900">
    <property type="match status" value="1"/>
</dbReference>
<organism evidence="3 4">
    <name type="scientific">Euroglyphus maynei</name>
    <name type="common">Mayne's house dust mite</name>
    <dbReference type="NCBI Taxonomy" id="6958"/>
    <lineage>
        <taxon>Eukaryota</taxon>
        <taxon>Metazoa</taxon>
        <taxon>Ecdysozoa</taxon>
        <taxon>Arthropoda</taxon>
        <taxon>Chelicerata</taxon>
        <taxon>Arachnida</taxon>
        <taxon>Acari</taxon>
        <taxon>Acariformes</taxon>
        <taxon>Sarcoptiformes</taxon>
        <taxon>Astigmata</taxon>
        <taxon>Psoroptidia</taxon>
        <taxon>Analgoidea</taxon>
        <taxon>Pyroglyphidae</taxon>
        <taxon>Pyroglyphinae</taxon>
        <taxon>Euroglyphus</taxon>
    </lineage>
</organism>
<evidence type="ECO:0000313" key="3">
    <source>
        <dbReference type="EMBL" id="OTF80288.1"/>
    </source>
</evidence>
<protein>
    <recommendedName>
        <fullName evidence="2">RUN domain-containing protein</fullName>
    </recommendedName>
</protein>
<dbReference type="SUPFAM" id="SSF140741">
    <property type="entry name" value="RUN domain-like"/>
    <property type="match status" value="1"/>
</dbReference>
<sequence>MDQNNNNNGDDKELIEKLLRIIKREVKQIMEEAVTRKFVHEDSGSITSLCASVDACLSHGLKRRALGLFKTNSTTALLQKVAKNFDIAALILKKVQEIENIDPNKRSSSSSDSLQSNRTRISFKMKSNQSTTNNNVSTNNNNSGNSGGNSQSTPTKYRFLWIRIALFEKYLVSIVDH</sequence>
<dbReference type="EMBL" id="MUJZ01019039">
    <property type="protein sequence ID" value="OTF80288.1"/>
    <property type="molecule type" value="Genomic_DNA"/>
</dbReference>
<comment type="caution">
    <text evidence="3">The sequence shown here is derived from an EMBL/GenBank/DDBJ whole genome shotgun (WGS) entry which is preliminary data.</text>
</comment>
<gene>
    <name evidence="3" type="ORF">BLA29_008449</name>
</gene>
<evidence type="ECO:0000256" key="1">
    <source>
        <dbReference type="SAM" id="MobiDB-lite"/>
    </source>
</evidence>
<proteinExistence type="predicted"/>
<evidence type="ECO:0000259" key="2">
    <source>
        <dbReference type="PROSITE" id="PS50826"/>
    </source>
</evidence>
<feature type="non-terminal residue" evidence="3">
    <location>
        <position position="177"/>
    </location>
</feature>
<dbReference type="OrthoDB" id="10264062at2759"/>
<keyword evidence="4" id="KW-1185">Reference proteome</keyword>
<feature type="compositionally biased region" description="Low complexity" evidence="1">
    <location>
        <begin position="107"/>
        <end position="116"/>
    </location>
</feature>
<reference evidence="3 4" key="1">
    <citation type="submission" date="2017-03" db="EMBL/GenBank/DDBJ databases">
        <title>Genome Survey of Euroglyphus maynei.</title>
        <authorList>
            <person name="Arlian L.G."/>
            <person name="Morgan M.S."/>
            <person name="Rider S.D."/>
        </authorList>
    </citation>
    <scope>NUCLEOTIDE SEQUENCE [LARGE SCALE GENOMIC DNA]</scope>
    <source>
        <strain evidence="3">Arlian Lab</strain>
        <tissue evidence="3">Whole body</tissue>
    </source>
</reference>
<dbReference type="Pfam" id="PF02759">
    <property type="entry name" value="RUN"/>
    <property type="match status" value="1"/>
</dbReference>
<dbReference type="Proteomes" id="UP000194236">
    <property type="component" value="Unassembled WGS sequence"/>
</dbReference>
<accession>A0A1Y3BK75</accession>
<feature type="domain" description="RUN" evidence="2">
    <location>
        <begin position="40"/>
        <end position="177"/>
    </location>
</feature>
<dbReference type="InterPro" id="IPR037213">
    <property type="entry name" value="Run_dom_sf"/>
</dbReference>
<feature type="region of interest" description="Disordered" evidence="1">
    <location>
        <begin position="102"/>
        <end position="152"/>
    </location>
</feature>
<name>A0A1Y3BK75_EURMA</name>
<feature type="compositionally biased region" description="Low complexity" evidence="1">
    <location>
        <begin position="127"/>
        <end position="152"/>
    </location>
</feature>
<dbReference type="PROSITE" id="PS50826">
    <property type="entry name" value="RUN"/>
    <property type="match status" value="1"/>
</dbReference>